<dbReference type="HOGENOM" id="CLU_2108733_0_0_1"/>
<sequence length="115" mass="12968">MHGMTGLAMLGAKAGIVRYSYEARAGVDTSRTSEGRRWLTTHTHCDWLDQKESFGCNTQPQPVEIRCSPSSGQDTNVTRRDFQCSPKTGQLLVYRCGLMTLRHDLNFTMGPIEHY</sequence>
<reference evidence="1 2" key="1">
    <citation type="submission" date="2015-01" db="EMBL/GenBank/DDBJ databases">
        <title>The Genome Sequence of Capronia semiimmersa CBS27337.</title>
        <authorList>
            <consortium name="The Broad Institute Genomics Platform"/>
            <person name="Cuomo C."/>
            <person name="de Hoog S."/>
            <person name="Gorbushina A."/>
            <person name="Stielow B."/>
            <person name="Teixiera M."/>
            <person name="Abouelleil A."/>
            <person name="Chapman S.B."/>
            <person name="Priest M."/>
            <person name="Young S.K."/>
            <person name="Wortman J."/>
            <person name="Nusbaum C."/>
            <person name="Birren B."/>
        </authorList>
    </citation>
    <scope>NUCLEOTIDE SEQUENCE [LARGE SCALE GENOMIC DNA]</scope>
    <source>
        <strain evidence="1 2">CBS 27337</strain>
    </source>
</reference>
<protein>
    <submittedName>
        <fullName evidence="1">Uncharacterized protein</fullName>
    </submittedName>
</protein>
<dbReference type="Proteomes" id="UP000054266">
    <property type="component" value="Unassembled WGS sequence"/>
</dbReference>
<organism evidence="1 2">
    <name type="scientific">Phialophora macrospora</name>
    <dbReference type="NCBI Taxonomy" id="1851006"/>
    <lineage>
        <taxon>Eukaryota</taxon>
        <taxon>Fungi</taxon>
        <taxon>Dikarya</taxon>
        <taxon>Ascomycota</taxon>
        <taxon>Pezizomycotina</taxon>
        <taxon>Eurotiomycetes</taxon>
        <taxon>Chaetothyriomycetidae</taxon>
        <taxon>Chaetothyriales</taxon>
        <taxon>Herpotrichiellaceae</taxon>
        <taxon>Phialophora</taxon>
    </lineage>
</organism>
<evidence type="ECO:0000313" key="1">
    <source>
        <dbReference type="EMBL" id="KIW63598.1"/>
    </source>
</evidence>
<dbReference type="EMBL" id="KN846961">
    <property type="protein sequence ID" value="KIW63598.1"/>
    <property type="molecule type" value="Genomic_DNA"/>
</dbReference>
<gene>
    <name evidence="1" type="ORF">PV04_08585</name>
</gene>
<proteinExistence type="predicted"/>
<evidence type="ECO:0000313" key="2">
    <source>
        <dbReference type="Proteomes" id="UP000054266"/>
    </source>
</evidence>
<name>A0A0D2F6N6_9EURO</name>
<keyword evidence="2" id="KW-1185">Reference proteome</keyword>
<accession>A0A0D2F6N6</accession>
<dbReference type="AlphaFoldDB" id="A0A0D2F6N6"/>